<dbReference type="Gene3D" id="1.25.40.10">
    <property type="entry name" value="Tetratricopeptide repeat domain"/>
    <property type="match status" value="1"/>
</dbReference>
<dbReference type="PANTHER" id="PTHR15081:SF1">
    <property type="entry name" value="NUCLEAR AUTOANTIGENIC SPERM PROTEIN"/>
    <property type="match status" value="1"/>
</dbReference>
<dbReference type="GO" id="GO:0034080">
    <property type="term" value="P:CENP-A containing chromatin assembly"/>
    <property type="evidence" value="ECO:0007669"/>
    <property type="project" value="TreeGrafter"/>
</dbReference>
<proteinExistence type="predicted"/>
<evidence type="ECO:0000256" key="1">
    <source>
        <dbReference type="ARBA" id="ARBA00022737"/>
    </source>
</evidence>
<sequence length="254" mass="28916">MVIFHLEELLSNVIGNFRRDFWSNSCIFNENAESSYNVPFHLKTEDKKDAEQDEEQDEIDNEDDLMVAWENLEAARLILDKNNDEKHKTLYADVSLYLGLINFENGLEDEACSEIEKSVSLLEDIKLENPRRYARSAFELGIIYGTRKMFLEARKCFENARAVLNDFLVQLKKRYNDNKLEIDEITALTANLDDKIQDCTECQAAASSKQETPSDKPVSNGSKTVVSLASSGDKLTEAVGSDITHLVKRKVPCY</sequence>
<reference evidence="3 4" key="1">
    <citation type="journal article" date="2014" name="Genome Biol. Evol.">
        <title>The genome of the myxosporean Thelohanellus kitauei shows adaptations to nutrient acquisition within its fish host.</title>
        <authorList>
            <person name="Yang Y."/>
            <person name="Xiong J."/>
            <person name="Zhou Z."/>
            <person name="Huo F."/>
            <person name="Miao W."/>
            <person name="Ran C."/>
            <person name="Liu Y."/>
            <person name="Zhang J."/>
            <person name="Feng J."/>
            <person name="Wang M."/>
            <person name="Wang M."/>
            <person name="Wang L."/>
            <person name="Yao B."/>
        </authorList>
    </citation>
    <scope>NUCLEOTIDE SEQUENCE [LARGE SCALE GENOMIC DNA]</scope>
    <source>
        <strain evidence="3">Wuqing</strain>
    </source>
</reference>
<dbReference type="OrthoDB" id="5587616at2759"/>
<dbReference type="EMBL" id="JWZT01004017">
    <property type="protein sequence ID" value="KII65109.1"/>
    <property type="molecule type" value="Genomic_DNA"/>
</dbReference>
<keyword evidence="1" id="KW-0677">Repeat</keyword>
<organism evidence="3 4">
    <name type="scientific">Thelohanellus kitauei</name>
    <name type="common">Myxosporean</name>
    <dbReference type="NCBI Taxonomy" id="669202"/>
    <lineage>
        <taxon>Eukaryota</taxon>
        <taxon>Metazoa</taxon>
        <taxon>Cnidaria</taxon>
        <taxon>Myxozoa</taxon>
        <taxon>Myxosporea</taxon>
        <taxon>Bivalvulida</taxon>
        <taxon>Platysporina</taxon>
        <taxon>Myxobolidae</taxon>
        <taxon>Thelohanellus</taxon>
    </lineage>
</organism>
<protein>
    <submittedName>
        <fullName evidence="3">Nuclear autoantigenic sperm protein</fullName>
    </submittedName>
</protein>
<evidence type="ECO:0000313" key="4">
    <source>
        <dbReference type="Proteomes" id="UP000031668"/>
    </source>
</evidence>
<dbReference type="InterPro" id="IPR051730">
    <property type="entry name" value="NASP-like"/>
</dbReference>
<dbReference type="GO" id="GO:0042393">
    <property type="term" value="F:histone binding"/>
    <property type="evidence" value="ECO:0007669"/>
    <property type="project" value="TreeGrafter"/>
</dbReference>
<dbReference type="Proteomes" id="UP000031668">
    <property type="component" value="Unassembled WGS sequence"/>
</dbReference>
<dbReference type="AlphaFoldDB" id="A0A0C2IIH0"/>
<dbReference type="InterPro" id="IPR011990">
    <property type="entry name" value="TPR-like_helical_dom_sf"/>
</dbReference>
<keyword evidence="2" id="KW-0802">TPR repeat</keyword>
<evidence type="ECO:0000313" key="3">
    <source>
        <dbReference type="EMBL" id="KII65109.1"/>
    </source>
</evidence>
<evidence type="ECO:0000256" key="2">
    <source>
        <dbReference type="ARBA" id="ARBA00022803"/>
    </source>
</evidence>
<dbReference type="GO" id="GO:0006335">
    <property type="term" value="P:DNA replication-dependent chromatin assembly"/>
    <property type="evidence" value="ECO:0007669"/>
    <property type="project" value="TreeGrafter"/>
</dbReference>
<gene>
    <name evidence="3" type="ORF">RF11_15929</name>
</gene>
<accession>A0A0C2IIH0</accession>
<dbReference type="SUPFAM" id="SSF48452">
    <property type="entry name" value="TPR-like"/>
    <property type="match status" value="1"/>
</dbReference>
<comment type="caution">
    <text evidence="3">The sequence shown here is derived from an EMBL/GenBank/DDBJ whole genome shotgun (WGS) entry which is preliminary data.</text>
</comment>
<dbReference type="GO" id="GO:0005654">
    <property type="term" value="C:nucleoplasm"/>
    <property type="evidence" value="ECO:0007669"/>
    <property type="project" value="TreeGrafter"/>
</dbReference>
<keyword evidence="4" id="KW-1185">Reference proteome</keyword>
<dbReference type="PANTHER" id="PTHR15081">
    <property type="entry name" value="NUCLEAR AUTOANTIGENIC SPERM PROTEIN NASP -RELATED"/>
    <property type="match status" value="1"/>
</dbReference>
<name>A0A0C2IIH0_THEKT</name>